<dbReference type="KEGG" id="bsd:BLASA_0027"/>
<organism evidence="2 3">
    <name type="scientific">Blastococcus saxobsidens (strain DD2)</name>
    <dbReference type="NCBI Taxonomy" id="1146883"/>
    <lineage>
        <taxon>Bacteria</taxon>
        <taxon>Bacillati</taxon>
        <taxon>Actinomycetota</taxon>
        <taxon>Actinomycetes</taxon>
        <taxon>Geodermatophilales</taxon>
        <taxon>Geodermatophilaceae</taxon>
        <taxon>Blastococcus</taxon>
    </lineage>
</organism>
<protein>
    <submittedName>
        <fullName evidence="2">Uncharacterized protein</fullName>
    </submittedName>
</protein>
<dbReference type="AlphaFoldDB" id="H6RJB9"/>
<evidence type="ECO:0000256" key="1">
    <source>
        <dbReference type="SAM" id="MobiDB-lite"/>
    </source>
</evidence>
<accession>H6RJB9</accession>
<keyword evidence="3" id="KW-1185">Reference proteome</keyword>
<feature type="region of interest" description="Disordered" evidence="1">
    <location>
        <begin position="1"/>
        <end position="61"/>
    </location>
</feature>
<evidence type="ECO:0000313" key="3">
    <source>
        <dbReference type="Proteomes" id="UP000007517"/>
    </source>
</evidence>
<dbReference type="EMBL" id="FO117623">
    <property type="protein sequence ID" value="CCG01032.1"/>
    <property type="molecule type" value="Genomic_DNA"/>
</dbReference>
<name>H6RJB9_BLASD</name>
<reference evidence="3" key="2">
    <citation type="submission" date="2012-02" db="EMBL/GenBank/DDBJ databases">
        <title>Complete genome sequence of Blastococcus saxobsidens strain DD2.</title>
        <authorList>
            <person name="Genoscope."/>
        </authorList>
    </citation>
    <scope>NUCLEOTIDE SEQUENCE [LARGE SCALE GENOMIC DNA]</scope>
    <source>
        <strain evidence="3">DD2</strain>
    </source>
</reference>
<gene>
    <name evidence="2" type="ordered locus">BLASA_0027</name>
</gene>
<feature type="compositionally biased region" description="Basic and acidic residues" evidence="1">
    <location>
        <begin position="39"/>
        <end position="61"/>
    </location>
</feature>
<reference evidence="2 3" key="1">
    <citation type="journal article" date="2012" name="J. Bacteriol.">
        <title>Genome Sequence of Blastococcus saxobsidens DD2, a Stone-Inhabiting Bacterium.</title>
        <authorList>
            <person name="Chouaia B."/>
            <person name="Crotti E."/>
            <person name="Brusetti L."/>
            <person name="Daffonchio D."/>
            <person name="Essoussi I."/>
            <person name="Nouioui I."/>
            <person name="Sbissi I."/>
            <person name="Ghodhbane-Gtari F."/>
            <person name="Gtari M."/>
            <person name="Vacherie B."/>
            <person name="Barbe V."/>
            <person name="Medigue C."/>
            <person name="Gury J."/>
            <person name="Pujic P."/>
            <person name="Normand P."/>
        </authorList>
    </citation>
    <scope>NUCLEOTIDE SEQUENCE [LARGE SCALE GENOMIC DNA]</scope>
    <source>
        <strain evidence="2 3">DD2</strain>
    </source>
</reference>
<proteinExistence type="predicted"/>
<sequence>MAGSHRKAAAAGRRSTERQAVGTGSRTYFDVVRSLSSDPEVRKAVDETAKETARAQEDKRR</sequence>
<dbReference type="Proteomes" id="UP000007517">
    <property type="component" value="Chromosome"/>
</dbReference>
<evidence type="ECO:0000313" key="2">
    <source>
        <dbReference type="EMBL" id="CCG01032.1"/>
    </source>
</evidence>
<dbReference type="HOGENOM" id="CLU_2913278_0_0_11"/>